<reference evidence="1 2" key="1">
    <citation type="submission" date="2021-06" db="EMBL/GenBank/DDBJ databases">
        <title>Caerostris extrusa draft genome.</title>
        <authorList>
            <person name="Kono N."/>
            <person name="Arakawa K."/>
        </authorList>
    </citation>
    <scope>NUCLEOTIDE SEQUENCE [LARGE SCALE GENOMIC DNA]</scope>
</reference>
<dbReference type="Proteomes" id="UP001054945">
    <property type="component" value="Unassembled WGS sequence"/>
</dbReference>
<comment type="caution">
    <text evidence="1">The sequence shown here is derived from an EMBL/GenBank/DDBJ whole genome shotgun (WGS) entry which is preliminary data.</text>
</comment>
<gene>
    <name evidence="1" type="ORF">CEXT_253871</name>
</gene>
<name>A0AAV4XE61_CAEEX</name>
<dbReference type="EMBL" id="BPLR01017514">
    <property type="protein sequence ID" value="GIY92251.1"/>
    <property type="molecule type" value="Genomic_DNA"/>
</dbReference>
<keyword evidence="2" id="KW-1185">Reference proteome</keyword>
<dbReference type="AlphaFoldDB" id="A0AAV4XE61"/>
<protein>
    <submittedName>
        <fullName evidence="1">Uncharacterized protein</fullName>
    </submittedName>
</protein>
<accession>A0AAV4XE61</accession>
<evidence type="ECO:0000313" key="1">
    <source>
        <dbReference type="EMBL" id="GIY92251.1"/>
    </source>
</evidence>
<organism evidence="1 2">
    <name type="scientific">Caerostris extrusa</name>
    <name type="common">Bark spider</name>
    <name type="synonym">Caerostris bankana</name>
    <dbReference type="NCBI Taxonomy" id="172846"/>
    <lineage>
        <taxon>Eukaryota</taxon>
        <taxon>Metazoa</taxon>
        <taxon>Ecdysozoa</taxon>
        <taxon>Arthropoda</taxon>
        <taxon>Chelicerata</taxon>
        <taxon>Arachnida</taxon>
        <taxon>Araneae</taxon>
        <taxon>Araneomorphae</taxon>
        <taxon>Entelegynae</taxon>
        <taxon>Araneoidea</taxon>
        <taxon>Araneidae</taxon>
        <taxon>Caerostris</taxon>
    </lineage>
</organism>
<evidence type="ECO:0000313" key="2">
    <source>
        <dbReference type="Proteomes" id="UP001054945"/>
    </source>
</evidence>
<proteinExistence type="predicted"/>
<sequence length="83" mass="9510">MLLMKSKESDKKTEEKRLLSQKRGAIFSTNATAKREREEKQFFSDNVFSRPELAIKGPSKSKWTLGGRNKDINRKGLPVLKTV</sequence>